<sequence>MNSLAYIARQFDAIVISSSSPPSPPPSSTHHQPTSSGSRTAWSKPLSFRQPTAKKRYTRLDQSDRRLSKHDRALPRPPTPSPNQTELSRRIRRIFIVRAFVVFWNAVCAAYNRLALRQIVAVPLQHSGEDDIETTADEKDSEEEIDLPVTRTLPTLPNLSNTPVLDFTPPTPLPSSALEKRLSQIPAQSSSHLLTPSPTPPPLTAHLIRRAPFHQPKTLVLDLDETLIHSTSRPYPSGGSGLLGFEFGNRRKAGHVVEVVLGGRVTLYHVYKRPFVDYFLRKVSGWYTVVIFTASMQEYADPVIDWLDAGRGILSRRLFRESCTQLPSGSYTKDLSVIEGDLARVCLVDNSPVSYSVNPCAYPAIYLHAMCSLSAFTLQRM</sequence>
<keyword evidence="2" id="KW-0472">Membrane</keyword>
<dbReference type="InterPro" id="IPR023214">
    <property type="entry name" value="HAD_sf"/>
</dbReference>
<feature type="domain" description="FCP1 homology" evidence="3">
    <location>
        <begin position="212"/>
        <end position="381"/>
    </location>
</feature>
<dbReference type="Proteomes" id="UP000076722">
    <property type="component" value="Unassembled WGS sequence"/>
</dbReference>
<feature type="region of interest" description="Disordered" evidence="1">
    <location>
        <begin position="131"/>
        <end position="173"/>
    </location>
</feature>
<dbReference type="SMART" id="SM00577">
    <property type="entry name" value="CPDc"/>
    <property type="match status" value="1"/>
</dbReference>
<feature type="compositionally biased region" description="Low complexity" evidence="1">
    <location>
        <begin position="28"/>
        <end position="38"/>
    </location>
</feature>
<dbReference type="STRING" id="1314777.A0A164ZSZ3"/>
<reference evidence="4 5" key="1">
    <citation type="journal article" date="2016" name="Mol. Biol. Evol.">
        <title>Comparative Genomics of Early-Diverging Mushroom-Forming Fungi Provides Insights into the Origins of Lignocellulose Decay Capabilities.</title>
        <authorList>
            <person name="Nagy L.G."/>
            <person name="Riley R."/>
            <person name="Tritt A."/>
            <person name="Adam C."/>
            <person name="Daum C."/>
            <person name="Floudas D."/>
            <person name="Sun H."/>
            <person name="Yadav J.S."/>
            <person name="Pangilinan J."/>
            <person name="Larsson K.H."/>
            <person name="Matsuura K."/>
            <person name="Barry K."/>
            <person name="Labutti K."/>
            <person name="Kuo R."/>
            <person name="Ohm R.A."/>
            <person name="Bhattacharya S.S."/>
            <person name="Shirouzu T."/>
            <person name="Yoshinaga Y."/>
            <person name="Martin F.M."/>
            <person name="Grigoriev I.V."/>
            <person name="Hibbett D.S."/>
        </authorList>
    </citation>
    <scope>NUCLEOTIDE SEQUENCE [LARGE SCALE GENOMIC DNA]</scope>
    <source>
        <strain evidence="4 5">HHB9708</strain>
    </source>
</reference>
<dbReference type="AlphaFoldDB" id="A0A164ZSZ3"/>
<dbReference type="InterPro" id="IPR011948">
    <property type="entry name" value="Dullard_phosphatase"/>
</dbReference>
<dbReference type="EMBL" id="KV419396">
    <property type="protein sequence ID" value="KZS98031.1"/>
    <property type="molecule type" value="Genomic_DNA"/>
</dbReference>
<dbReference type="OrthoDB" id="277011at2759"/>
<organism evidence="4 5">
    <name type="scientific">Sistotremastrum niveocremeum HHB9708</name>
    <dbReference type="NCBI Taxonomy" id="1314777"/>
    <lineage>
        <taxon>Eukaryota</taxon>
        <taxon>Fungi</taxon>
        <taxon>Dikarya</taxon>
        <taxon>Basidiomycota</taxon>
        <taxon>Agaricomycotina</taxon>
        <taxon>Agaricomycetes</taxon>
        <taxon>Sistotremastrales</taxon>
        <taxon>Sistotremastraceae</taxon>
        <taxon>Sertulicium</taxon>
        <taxon>Sertulicium niveocremeum</taxon>
    </lineage>
</organism>
<feature type="compositionally biased region" description="Acidic residues" evidence="1">
    <location>
        <begin position="131"/>
        <end position="146"/>
    </location>
</feature>
<feature type="transmembrane region" description="Helical" evidence="2">
    <location>
        <begin position="95"/>
        <end position="114"/>
    </location>
</feature>
<dbReference type="PROSITE" id="PS50969">
    <property type="entry name" value="FCP1"/>
    <property type="match status" value="1"/>
</dbReference>
<dbReference type="InterPro" id="IPR004274">
    <property type="entry name" value="FCP1_dom"/>
</dbReference>
<evidence type="ECO:0000256" key="2">
    <source>
        <dbReference type="SAM" id="Phobius"/>
    </source>
</evidence>
<dbReference type="CDD" id="cd07521">
    <property type="entry name" value="HAD_FCP1-like"/>
    <property type="match status" value="1"/>
</dbReference>
<keyword evidence="5" id="KW-1185">Reference proteome</keyword>
<protein>
    <submittedName>
        <fullName evidence="4">NIF-domain-containing protein</fullName>
    </submittedName>
</protein>
<evidence type="ECO:0000256" key="1">
    <source>
        <dbReference type="SAM" id="MobiDB-lite"/>
    </source>
</evidence>
<dbReference type="NCBIfam" id="TIGR02251">
    <property type="entry name" value="HIF-SF_euk"/>
    <property type="match status" value="1"/>
</dbReference>
<accession>A0A164ZSZ3</accession>
<keyword evidence="2" id="KW-0812">Transmembrane</keyword>
<proteinExistence type="predicted"/>
<name>A0A164ZSZ3_9AGAM</name>
<dbReference type="InterPro" id="IPR036412">
    <property type="entry name" value="HAD-like_sf"/>
</dbReference>
<gene>
    <name evidence="4" type="ORF">SISNIDRAFT_423598</name>
</gene>
<feature type="compositionally biased region" description="Basic and acidic residues" evidence="1">
    <location>
        <begin position="58"/>
        <end position="74"/>
    </location>
</feature>
<dbReference type="SUPFAM" id="SSF56784">
    <property type="entry name" value="HAD-like"/>
    <property type="match status" value="1"/>
</dbReference>
<keyword evidence="2" id="KW-1133">Transmembrane helix</keyword>
<dbReference type="Pfam" id="PF03031">
    <property type="entry name" value="NIF"/>
    <property type="match status" value="1"/>
</dbReference>
<evidence type="ECO:0000313" key="4">
    <source>
        <dbReference type="EMBL" id="KZS98031.1"/>
    </source>
</evidence>
<dbReference type="Gene3D" id="3.40.50.1000">
    <property type="entry name" value="HAD superfamily/HAD-like"/>
    <property type="match status" value="1"/>
</dbReference>
<evidence type="ECO:0000313" key="5">
    <source>
        <dbReference type="Proteomes" id="UP000076722"/>
    </source>
</evidence>
<dbReference type="GO" id="GO:0016791">
    <property type="term" value="F:phosphatase activity"/>
    <property type="evidence" value="ECO:0007669"/>
    <property type="project" value="InterPro"/>
</dbReference>
<evidence type="ECO:0000259" key="3">
    <source>
        <dbReference type="PROSITE" id="PS50969"/>
    </source>
</evidence>
<feature type="region of interest" description="Disordered" evidence="1">
    <location>
        <begin position="17"/>
        <end position="86"/>
    </location>
</feature>
<feature type="compositionally biased region" description="Polar residues" evidence="1">
    <location>
        <begin position="152"/>
        <end position="163"/>
    </location>
</feature>
<dbReference type="InterPro" id="IPR050365">
    <property type="entry name" value="TIM50"/>
</dbReference>
<dbReference type="PANTHER" id="PTHR12210">
    <property type="entry name" value="DULLARD PROTEIN PHOSPHATASE"/>
    <property type="match status" value="1"/>
</dbReference>
<feature type="non-terminal residue" evidence="4">
    <location>
        <position position="381"/>
    </location>
</feature>